<sequence length="319" mass="35722">MQLDELERLMSRMPRELCCTTLLPEFGVRWRDMAKAIRSARMSMTSASIAKIVCRKVAKNLPALTVDEIIAKLRLQMVAIQNRIWHVINLQEPLGEPWEPDELPERLVDALTTARVSKNKHSEVQTVQLGDLVFVSIQLKSEVRCSAPVYLAMPLGLPVALVSSIKANGLLQACVLGLGYKTFSDANLNGRHIPSLLRIHGGWDENQGYMTEIPKYDPVPIVTKTGIDYTNKAYDEHYVNTILGPDPPLLTDLHITTSKMLFNNVDDKLINLKAHFSSQDIAKTLKTFVSKGSLAPNSELLHILHTAKSNRLENYTESE</sequence>
<dbReference type="EMBL" id="KQ459795">
    <property type="protein sequence ID" value="KPJ19913.1"/>
    <property type="molecule type" value="Genomic_DNA"/>
</dbReference>
<name>A0A0N1IAT1_PAPMA</name>
<keyword evidence="2" id="KW-1185">Reference proteome</keyword>
<dbReference type="AlphaFoldDB" id="A0A0N1IAT1"/>
<evidence type="ECO:0000313" key="2">
    <source>
        <dbReference type="Proteomes" id="UP000053240"/>
    </source>
</evidence>
<proteinExistence type="predicted"/>
<protein>
    <submittedName>
        <fullName evidence="1">Uncharacterized protein</fullName>
    </submittedName>
</protein>
<dbReference type="Proteomes" id="UP000053240">
    <property type="component" value="Unassembled WGS sequence"/>
</dbReference>
<evidence type="ECO:0000313" key="1">
    <source>
        <dbReference type="EMBL" id="KPJ19913.1"/>
    </source>
</evidence>
<gene>
    <name evidence="1" type="ORF">RR48_01549</name>
</gene>
<organism evidence="1 2">
    <name type="scientific">Papilio machaon</name>
    <name type="common">Old World swallowtail butterfly</name>
    <dbReference type="NCBI Taxonomy" id="76193"/>
    <lineage>
        <taxon>Eukaryota</taxon>
        <taxon>Metazoa</taxon>
        <taxon>Ecdysozoa</taxon>
        <taxon>Arthropoda</taxon>
        <taxon>Hexapoda</taxon>
        <taxon>Insecta</taxon>
        <taxon>Pterygota</taxon>
        <taxon>Neoptera</taxon>
        <taxon>Endopterygota</taxon>
        <taxon>Lepidoptera</taxon>
        <taxon>Glossata</taxon>
        <taxon>Ditrysia</taxon>
        <taxon>Papilionoidea</taxon>
        <taxon>Papilionidae</taxon>
        <taxon>Papilioninae</taxon>
        <taxon>Papilio</taxon>
    </lineage>
</organism>
<reference evidence="1 2" key="1">
    <citation type="journal article" date="2015" name="Nat. Commun.">
        <title>Outbred genome sequencing and CRISPR/Cas9 gene editing in butterflies.</title>
        <authorList>
            <person name="Li X."/>
            <person name="Fan D."/>
            <person name="Zhang W."/>
            <person name="Liu G."/>
            <person name="Zhang L."/>
            <person name="Zhao L."/>
            <person name="Fang X."/>
            <person name="Chen L."/>
            <person name="Dong Y."/>
            <person name="Chen Y."/>
            <person name="Ding Y."/>
            <person name="Zhao R."/>
            <person name="Feng M."/>
            <person name="Zhu Y."/>
            <person name="Feng Y."/>
            <person name="Jiang X."/>
            <person name="Zhu D."/>
            <person name="Xiang H."/>
            <person name="Feng X."/>
            <person name="Li S."/>
            <person name="Wang J."/>
            <person name="Zhang G."/>
            <person name="Kronforst M.R."/>
            <person name="Wang W."/>
        </authorList>
    </citation>
    <scope>NUCLEOTIDE SEQUENCE [LARGE SCALE GENOMIC DNA]</scope>
    <source>
        <strain evidence="1">Ya'a_city_454_Pm</strain>
        <tissue evidence="1">Whole body</tissue>
    </source>
</reference>
<dbReference type="InParanoid" id="A0A0N1IAT1"/>
<accession>A0A0N1IAT1</accession>